<organism evidence="1 2">
    <name type="scientific">Fervidicoccus fontis</name>
    <dbReference type="NCBI Taxonomy" id="683846"/>
    <lineage>
        <taxon>Archaea</taxon>
        <taxon>Thermoproteota</taxon>
        <taxon>Thermoprotei</taxon>
        <taxon>Fervidicoccales</taxon>
        <taxon>Fervidicoccaceae</taxon>
        <taxon>Fervidicoccus</taxon>
    </lineage>
</organism>
<reference evidence="1" key="1">
    <citation type="submission" date="2020-10" db="EMBL/GenBank/DDBJ databases">
        <title>Fervidococcus fontis strain 3639Fd - the first crenarchaeon capable of growth on lipids.</title>
        <authorList>
            <person name="Kochetkova T.V."/>
            <person name="Elcheninov A.G."/>
            <person name="Toschakov S.V."/>
            <person name="Kublanov I.V."/>
        </authorList>
    </citation>
    <scope>NUCLEOTIDE SEQUENCE</scope>
    <source>
        <strain evidence="1">3639Fd</strain>
    </source>
</reference>
<accession>A0A843ACA5</accession>
<dbReference type="Proteomes" id="UP000652307">
    <property type="component" value="Unassembled WGS sequence"/>
</dbReference>
<proteinExistence type="predicted"/>
<dbReference type="Gene3D" id="1.20.58.2050">
    <property type="match status" value="1"/>
</dbReference>
<dbReference type="RefSeq" id="WP_193803325.1">
    <property type="nucleotide sequence ID" value="NZ_JADEZV010000001.1"/>
</dbReference>
<name>A0A843ACA5_9CREN</name>
<dbReference type="CDD" id="cd11714">
    <property type="entry name" value="GINS_A_archaea"/>
    <property type="match status" value="1"/>
</dbReference>
<dbReference type="EMBL" id="JADEZV010000001">
    <property type="protein sequence ID" value="MBE9390736.1"/>
    <property type="molecule type" value="Genomic_DNA"/>
</dbReference>
<evidence type="ECO:0000313" key="2">
    <source>
        <dbReference type="Proteomes" id="UP000652307"/>
    </source>
</evidence>
<gene>
    <name evidence="1" type="ORF">IOK49_01370</name>
</gene>
<dbReference type="AlphaFoldDB" id="A0A843ACA5"/>
<protein>
    <submittedName>
        <fullName evidence="1">DNA replication complex GINS family protein</fullName>
    </submittedName>
</protein>
<comment type="caution">
    <text evidence="1">The sequence shown here is derived from an EMBL/GenBank/DDBJ whole genome shotgun (WGS) entry which is preliminary data.</text>
</comment>
<sequence length="186" mass="21939">MEERLELLKQAFNNTSVKVIAVSDIDQTVLPNGAVLKAKKGEEVELPRWIANFLEERGLVKRKWDEISVQEVSKIHYREMSRRAVKDIEQLPSNFYWLVQEYLDYLEKKIRSEADPSFIEDRQNLLEFLSEIVEKRMRAVITYVFSYGDYTEISQKLTQEEIILAEELKNLLIQWKKIVLGGNDKK</sequence>
<evidence type="ECO:0000313" key="1">
    <source>
        <dbReference type="EMBL" id="MBE9390736.1"/>
    </source>
</evidence>
<dbReference type="InterPro" id="IPR038437">
    <property type="entry name" value="GINS_Psf3_sf"/>
</dbReference>